<evidence type="ECO:0000313" key="1">
    <source>
        <dbReference type="EMBL" id="KAJ7990903.1"/>
    </source>
</evidence>
<dbReference type="EMBL" id="CM055754">
    <property type="protein sequence ID" value="KAJ7990903.1"/>
    <property type="molecule type" value="Genomic_DNA"/>
</dbReference>
<dbReference type="Proteomes" id="UP001157502">
    <property type="component" value="Chromosome 27"/>
</dbReference>
<proteinExistence type="predicted"/>
<protein>
    <submittedName>
        <fullName evidence="1">Uncharacterized protein</fullName>
    </submittedName>
</protein>
<keyword evidence="2" id="KW-1185">Reference proteome</keyword>
<accession>A0ACC2FHW6</accession>
<name>A0ACC2FHW6_DALPE</name>
<sequence>MVMLPEGSVGVQEAAAVPLVWPDLQSPQKSPLCCSARSETPLSSLMEEGGTSLAPKETPGTPALPRPHHRVAQGAAALQGDVRDAACHLEVVQRDLDVLQAFEELESSAA</sequence>
<organism evidence="1 2">
    <name type="scientific">Dallia pectoralis</name>
    <name type="common">Alaska blackfish</name>
    <dbReference type="NCBI Taxonomy" id="75939"/>
    <lineage>
        <taxon>Eukaryota</taxon>
        <taxon>Metazoa</taxon>
        <taxon>Chordata</taxon>
        <taxon>Craniata</taxon>
        <taxon>Vertebrata</taxon>
        <taxon>Euteleostomi</taxon>
        <taxon>Actinopterygii</taxon>
        <taxon>Neopterygii</taxon>
        <taxon>Teleostei</taxon>
        <taxon>Protacanthopterygii</taxon>
        <taxon>Esociformes</taxon>
        <taxon>Umbridae</taxon>
        <taxon>Dallia</taxon>
    </lineage>
</organism>
<reference evidence="1" key="1">
    <citation type="submission" date="2021-05" db="EMBL/GenBank/DDBJ databases">
        <authorList>
            <person name="Pan Q."/>
            <person name="Jouanno E."/>
            <person name="Zahm M."/>
            <person name="Klopp C."/>
            <person name="Cabau C."/>
            <person name="Louis A."/>
            <person name="Berthelot C."/>
            <person name="Parey E."/>
            <person name="Roest Crollius H."/>
            <person name="Montfort J."/>
            <person name="Robinson-Rechavi M."/>
            <person name="Bouchez O."/>
            <person name="Lampietro C."/>
            <person name="Lopez Roques C."/>
            <person name="Donnadieu C."/>
            <person name="Postlethwait J."/>
            <person name="Bobe J."/>
            <person name="Dillon D."/>
            <person name="Chandos A."/>
            <person name="von Hippel F."/>
            <person name="Guiguen Y."/>
        </authorList>
    </citation>
    <scope>NUCLEOTIDE SEQUENCE</scope>
    <source>
        <strain evidence="1">YG-Jan2019</strain>
    </source>
</reference>
<evidence type="ECO:0000313" key="2">
    <source>
        <dbReference type="Proteomes" id="UP001157502"/>
    </source>
</evidence>
<gene>
    <name evidence="1" type="ORF">DPEC_G00291720</name>
</gene>
<comment type="caution">
    <text evidence="1">The sequence shown here is derived from an EMBL/GenBank/DDBJ whole genome shotgun (WGS) entry which is preliminary data.</text>
</comment>